<accession>M7MXG9</accession>
<proteinExistence type="predicted"/>
<evidence type="ECO:0000259" key="5">
    <source>
        <dbReference type="PROSITE" id="PS50977"/>
    </source>
</evidence>
<dbReference type="eggNOG" id="COG1309">
    <property type="taxonomic scope" value="Bacteria"/>
</dbReference>
<dbReference type="AlphaFoldDB" id="M7MXG9"/>
<dbReference type="InterPro" id="IPR023772">
    <property type="entry name" value="DNA-bd_HTH_TetR-type_CS"/>
</dbReference>
<dbReference type="Proteomes" id="UP000012015">
    <property type="component" value="Unassembled WGS sequence"/>
</dbReference>
<dbReference type="PRINTS" id="PR00455">
    <property type="entry name" value="HTHTETR"/>
</dbReference>
<dbReference type="InterPro" id="IPR009057">
    <property type="entry name" value="Homeodomain-like_sf"/>
</dbReference>
<dbReference type="PATRIC" id="fig|1276920.7.peg.764"/>
<evidence type="ECO:0000256" key="4">
    <source>
        <dbReference type="PROSITE-ProRule" id="PRU00335"/>
    </source>
</evidence>
<evidence type="ECO:0000256" key="1">
    <source>
        <dbReference type="ARBA" id="ARBA00023015"/>
    </source>
</evidence>
<dbReference type="PANTHER" id="PTHR30055:SF160">
    <property type="entry name" value="TRANSCRIPTIONAL REGULATORY PROTEIN (PROBABLY ASNC-FAMILY)-RELATED"/>
    <property type="match status" value="1"/>
</dbReference>
<evidence type="ECO:0000313" key="7">
    <source>
        <dbReference type="Proteomes" id="UP000012015"/>
    </source>
</evidence>
<keyword evidence="7" id="KW-1185">Reference proteome</keyword>
<gene>
    <name evidence="6" type="ORF">ADIAG_00760</name>
</gene>
<protein>
    <submittedName>
        <fullName evidence="6">TetR family transcriptional regulator</fullName>
    </submittedName>
</protein>
<name>M7MXG9_9MICC</name>
<dbReference type="PROSITE" id="PS50977">
    <property type="entry name" value="HTH_TETR_2"/>
    <property type="match status" value="1"/>
</dbReference>
<dbReference type="Pfam" id="PF00440">
    <property type="entry name" value="TetR_N"/>
    <property type="match status" value="1"/>
</dbReference>
<evidence type="ECO:0000313" key="6">
    <source>
        <dbReference type="EMBL" id="EMQ99660.1"/>
    </source>
</evidence>
<comment type="caution">
    <text evidence="6">The sequence shown here is derived from an EMBL/GenBank/DDBJ whole genome shotgun (WGS) entry which is preliminary data.</text>
</comment>
<dbReference type="InterPro" id="IPR036271">
    <property type="entry name" value="Tet_transcr_reg_TetR-rel_C_sf"/>
</dbReference>
<dbReference type="Gene3D" id="1.10.357.10">
    <property type="entry name" value="Tetracycline Repressor, domain 2"/>
    <property type="match status" value="1"/>
</dbReference>
<keyword evidence="2 4" id="KW-0238">DNA-binding</keyword>
<keyword evidence="3" id="KW-0804">Transcription</keyword>
<dbReference type="GO" id="GO:0003700">
    <property type="term" value="F:DNA-binding transcription factor activity"/>
    <property type="evidence" value="ECO:0007669"/>
    <property type="project" value="TreeGrafter"/>
</dbReference>
<keyword evidence="1" id="KW-0805">Transcription regulation</keyword>
<dbReference type="GO" id="GO:0000976">
    <property type="term" value="F:transcription cis-regulatory region binding"/>
    <property type="evidence" value="ECO:0007669"/>
    <property type="project" value="TreeGrafter"/>
</dbReference>
<dbReference type="FunFam" id="1.10.10.60:FF:000141">
    <property type="entry name" value="TetR family transcriptional regulator"/>
    <property type="match status" value="1"/>
</dbReference>
<reference evidence="6 7" key="1">
    <citation type="journal article" date="2013" name="Genome Announc.">
        <title>Draft Genome Sequence of Arthrobacter gangotriensis Strain Lz1yT, Isolated from a Penguin Rookery Soil Sample Collected in Antarctica, near the Indian Station Dakshin Gangotri.</title>
        <authorList>
            <person name="Shivaji S."/>
            <person name="Ara S."/>
            <person name="Bandi S."/>
            <person name="Singh A."/>
            <person name="Kumar Pinnaka A."/>
        </authorList>
    </citation>
    <scope>NUCLEOTIDE SEQUENCE [LARGE SCALE GENOMIC DNA]</scope>
    <source>
        <strain evidence="6 7">Lz1y</strain>
    </source>
</reference>
<dbReference type="SUPFAM" id="SSF46689">
    <property type="entry name" value="Homeodomain-like"/>
    <property type="match status" value="1"/>
</dbReference>
<evidence type="ECO:0000256" key="2">
    <source>
        <dbReference type="ARBA" id="ARBA00023125"/>
    </source>
</evidence>
<dbReference type="STRING" id="1276920.ADIAG_00760"/>
<dbReference type="PROSITE" id="PS01081">
    <property type="entry name" value="HTH_TETR_1"/>
    <property type="match status" value="1"/>
</dbReference>
<sequence length="225" mass="25598">MRNVLRFERGRQDFRERADVTILPSRGGRTQRMPREARRRQLLNAAHQVFVAHGFHGASMDEIAEVAEVSKPVLYQHFPGKRELYGALLDAHMEEFSDLLQEAINSTTDNKRRVSATIRAYYEYISRESQAFRLIFESDLLNDPEIGARIEAFNAKFAGYIADVVAEDTKLSPTQALLMGRAMAGMAQVSARYWVDFADEVPLEEASDLVSRLAWRGIGRFPKES</sequence>
<evidence type="ECO:0000256" key="3">
    <source>
        <dbReference type="ARBA" id="ARBA00023163"/>
    </source>
</evidence>
<dbReference type="InterPro" id="IPR001647">
    <property type="entry name" value="HTH_TetR"/>
</dbReference>
<dbReference type="SUPFAM" id="SSF48498">
    <property type="entry name" value="Tetracyclin repressor-like, C-terminal domain"/>
    <property type="match status" value="1"/>
</dbReference>
<dbReference type="PANTHER" id="PTHR30055">
    <property type="entry name" value="HTH-TYPE TRANSCRIPTIONAL REGULATOR RUTR"/>
    <property type="match status" value="1"/>
</dbReference>
<dbReference type="InterPro" id="IPR050109">
    <property type="entry name" value="HTH-type_TetR-like_transc_reg"/>
</dbReference>
<dbReference type="EMBL" id="AOCK01000002">
    <property type="protein sequence ID" value="EMQ99660.1"/>
    <property type="molecule type" value="Genomic_DNA"/>
</dbReference>
<dbReference type="RefSeq" id="WP_007269967.1">
    <property type="nucleotide sequence ID" value="NZ_AOCK01000002.1"/>
</dbReference>
<feature type="domain" description="HTH tetR-type" evidence="5">
    <location>
        <begin position="36"/>
        <end position="96"/>
    </location>
</feature>
<organism evidence="6 7">
    <name type="scientific">Paeniglutamicibacter gangotriensis Lz1y</name>
    <dbReference type="NCBI Taxonomy" id="1276920"/>
    <lineage>
        <taxon>Bacteria</taxon>
        <taxon>Bacillati</taxon>
        <taxon>Actinomycetota</taxon>
        <taxon>Actinomycetes</taxon>
        <taxon>Micrococcales</taxon>
        <taxon>Micrococcaceae</taxon>
        <taxon>Paeniglutamicibacter</taxon>
    </lineage>
</organism>
<dbReference type="GO" id="GO:0045892">
    <property type="term" value="P:negative regulation of DNA-templated transcription"/>
    <property type="evidence" value="ECO:0007669"/>
    <property type="project" value="UniProtKB-ARBA"/>
</dbReference>
<feature type="DNA-binding region" description="H-T-H motif" evidence="4">
    <location>
        <begin position="59"/>
        <end position="78"/>
    </location>
</feature>